<keyword evidence="4" id="KW-1185">Reference proteome</keyword>
<keyword evidence="1" id="KW-0472">Membrane</keyword>
<dbReference type="Proteomes" id="UP001058072">
    <property type="component" value="Chromosome"/>
</dbReference>
<keyword evidence="1" id="KW-0812">Transmembrane</keyword>
<reference evidence="3 4" key="1">
    <citation type="submission" date="2021-03" db="EMBL/GenBank/DDBJ databases">
        <title>Comparative Genomics and Metabolomics in the genus Turicibacter.</title>
        <authorList>
            <person name="Maki J."/>
            <person name="Looft T."/>
        </authorList>
    </citation>
    <scope>NUCLEOTIDE SEQUENCE</scope>
    <source>
        <strain evidence="3">ISU324</strain>
        <strain evidence="2 4">MMM721</strain>
    </source>
</reference>
<evidence type="ECO:0000313" key="3">
    <source>
        <dbReference type="EMBL" id="UUF09252.1"/>
    </source>
</evidence>
<sequence length="185" mass="21213">MDDQKIKSAMKLQLDSLEMDKQLKEKTLRYIMNEKPMLTSRLSWRWMNSGLGFVAVCLMAFILIPKVESTNHSLNLISTLNDDLSVNTRQVETPLDTLKMVMDQLNLTYRIGTPHIETSYTVTPIIVDDVKGYYVELSTTVDNFDVCSQTSLQVIRLGEKSLFLYADMQDELVESLIANYTILCR</sequence>
<evidence type="ECO:0000313" key="4">
    <source>
        <dbReference type="Proteomes" id="UP001058016"/>
    </source>
</evidence>
<dbReference type="AlphaFoldDB" id="A0A9Q9FG28"/>
<keyword evidence="1" id="KW-1133">Transmembrane helix</keyword>
<proteinExistence type="predicted"/>
<name>A0A9Q9FG28_9FIRM</name>
<accession>A0A9Q9FG28</accession>
<protein>
    <submittedName>
        <fullName evidence="3">Uncharacterized protein</fullName>
    </submittedName>
</protein>
<organism evidence="3 5">
    <name type="scientific">Turicibacter bilis</name>
    <dbReference type="NCBI Taxonomy" id="2735723"/>
    <lineage>
        <taxon>Bacteria</taxon>
        <taxon>Bacillati</taxon>
        <taxon>Bacillota</taxon>
        <taxon>Erysipelotrichia</taxon>
        <taxon>Erysipelotrichales</taxon>
        <taxon>Turicibacteraceae</taxon>
        <taxon>Turicibacter</taxon>
    </lineage>
</organism>
<dbReference type="RefSeq" id="WP_055275503.1">
    <property type="nucleotide sequence ID" value="NZ_CP071249.1"/>
</dbReference>
<feature type="transmembrane region" description="Helical" evidence="1">
    <location>
        <begin position="46"/>
        <end position="64"/>
    </location>
</feature>
<dbReference type="EMBL" id="CP071249">
    <property type="protein sequence ID" value="UUF05296.1"/>
    <property type="molecule type" value="Genomic_DNA"/>
</dbReference>
<evidence type="ECO:0000313" key="2">
    <source>
        <dbReference type="EMBL" id="UUF05296.1"/>
    </source>
</evidence>
<evidence type="ECO:0000256" key="1">
    <source>
        <dbReference type="SAM" id="Phobius"/>
    </source>
</evidence>
<dbReference type="Proteomes" id="UP001058016">
    <property type="component" value="Chromosome"/>
</dbReference>
<evidence type="ECO:0000313" key="5">
    <source>
        <dbReference type="Proteomes" id="UP001058072"/>
    </source>
</evidence>
<dbReference type="EMBL" id="CP071250">
    <property type="protein sequence ID" value="UUF09252.1"/>
    <property type="molecule type" value="Genomic_DNA"/>
</dbReference>
<gene>
    <name evidence="2" type="ORF">J0J69_09400</name>
    <name evidence="3" type="ORF">J0J70_04485</name>
</gene>